<dbReference type="EMBL" id="JAAIKE010000008">
    <property type="protein sequence ID" value="NEX48187.1"/>
    <property type="molecule type" value="Genomic_DNA"/>
</dbReference>
<organism evidence="1 2">
    <name type="scientific">Pseudotabrizicola algicola</name>
    <dbReference type="NCBI Taxonomy" id="2709381"/>
    <lineage>
        <taxon>Bacteria</taxon>
        <taxon>Pseudomonadati</taxon>
        <taxon>Pseudomonadota</taxon>
        <taxon>Alphaproteobacteria</taxon>
        <taxon>Rhodobacterales</taxon>
        <taxon>Paracoccaceae</taxon>
        <taxon>Pseudotabrizicola</taxon>
    </lineage>
</organism>
<proteinExistence type="predicted"/>
<dbReference type="Proteomes" id="UP000481421">
    <property type="component" value="Unassembled WGS sequence"/>
</dbReference>
<dbReference type="RefSeq" id="WP_240335633.1">
    <property type="nucleotide sequence ID" value="NZ_JAAIKE010000008.1"/>
</dbReference>
<evidence type="ECO:0000313" key="1">
    <source>
        <dbReference type="EMBL" id="NEX48187.1"/>
    </source>
</evidence>
<sequence>MMGPGLAELRAGLVAASILPPDAPLHHRALAQWLASGTADSWETIESTATGNLDNAGRRSARDVAALGFASHGRNLAPSLQQGLDWLGQRSWFHSQRPMTLEADGVAALGIALAFSRLAPRCPDWFSHLLTRSASTLPLDPIDRSLFIVGAHLMDAPGKLDQSEIEPELRVVFGGFAGITVPETTYAAAWSALRTAVANTGGEVQARLKLKAFDLVAEHSIPARTGKLEPSDVVRVLEGVSRSFRRWTWETKPRTTTSSAVRWEIQNEYHVQNLLYAVLAPLFCDLNDEETLPPIGQKNPRLDLSIPSIGTVVEVKFLRPGVAMQKMIDEIATDVGLYKTDPRWTSLIPFIWDDSARTEDHAKLVSGLVKLDMVVGAIIVPRPGKMLAVSRDAV</sequence>
<name>A0A6B3RQ25_9RHOB</name>
<evidence type="ECO:0000313" key="2">
    <source>
        <dbReference type="Proteomes" id="UP000481421"/>
    </source>
</evidence>
<reference evidence="1 2" key="1">
    <citation type="submission" date="2020-02" db="EMBL/GenBank/DDBJ databases">
        <title>Rhodobacter algicola sp. nov., isolated from microalga culture.</title>
        <authorList>
            <person name="Park C.-Y."/>
        </authorList>
    </citation>
    <scope>NUCLEOTIDE SEQUENCE [LARGE SCALE GENOMIC DNA]</scope>
    <source>
        <strain evidence="1 2">ETT8</strain>
    </source>
</reference>
<protein>
    <submittedName>
        <fullName evidence="1">Uncharacterized protein</fullName>
    </submittedName>
</protein>
<gene>
    <name evidence="1" type="ORF">G3572_18420</name>
</gene>
<comment type="caution">
    <text evidence="1">The sequence shown here is derived from an EMBL/GenBank/DDBJ whole genome shotgun (WGS) entry which is preliminary data.</text>
</comment>
<dbReference type="AlphaFoldDB" id="A0A6B3RQ25"/>
<accession>A0A6B3RQ25</accession>
<keyword evidence="2" id="KW-1185">Reference proteome</keyword>
<dbReference type="Pfam" id="PF18742">
    <property type="entry name" value="DpnII-MboI"/>
    <property type="match status" value="1"/>
</dbReference>